<evidence type="ECO:0000313" key="8">
    <source>
        <dbReference type="Proteomes" id="UP000295444"/>
    </source>
</evidence>
<evidence type="ECO:0000256" key="2">
    <source>
        <dbReference type="ARBA" id="ARBA00022679"/>
    </source>
</evidence>
<reference evidence="7 8" key="1">
    <citation type="submission" date="2019-03" db="EMBL/GenBank/DDBJ databases">
        <title>Genomic Encyclopedia of Type Strains, Phase IV (KMG-IV): sequencing the most valuable type-strain genomes for metagenomic binning, comparative biology and taxonomic classification.</title>
        <authorList>
            <person name="Goeker M."/>
        </authorList>
    </citation>
    <scope>NUCLEOTIDE SEQUENCE [LARGE SCALE GENOMIC DNA]</scope>
    <source>
        <strain evidence="7 8">DSM 45361</strain>
    </source>
</reference>
<evidence type="ECO:0000256" key="5">
    <source>
        <dbReference type="PROSITE-ProRule" id="PRU00354"/>
    </source>
</evidence>
<comment type="function">
    <text evidence="4">Catalyzes the irreversible transfer of a propylamine group from the amino donor S-adenosylmethioninamine (decarboxy-AdoMet) to putrescine (1,4-diaminobutane) to yield spermidine.</text>
</comment>
<evidence type="ECO:0000256" key="4">
    <source>
        <dbReference type="HAMAP-Rule" id="MF_00198"/>
    </source>
</evidence>
<dbReference type="InterPro" id="IPR030374">
    <property type="entry name" value="PABS"/>
</dbReference>
<evidence type="ECO:0000313" key="7">
    <source>
        <dbReference type="EMBL" id="TDP97105.1"/>
    </source>
</evidence>
<comment type="similarity">
    <text evidence="1 4">Belongs to the spermidine/spermine synthase family.</text>
</comment>
<feature type="binding site" evidence="4">
    <location>
        <position position="168"/>
    </location>
    <ligand>
        <name>S-methyl-5'-thioadenosine</name>
        <dbReference type="ChEBI" id="CHEBI:17509"/>
    </ligand>
</feature>
<organism evidence="7 8">
    <name type="scientific">Labedaea rhizosphaerae</name>
    <dbReference type="NCBI Taxonomy" id="598644"/>
    <lineage>
        <taxon>Bacteria</taxon>
        <taxon>Bacillati</taxon>
        <taxon>Actinomycetota</taxon>
        <taxon>Actinomycetes</taxon>
        <taxon>Pseudonocardiales</taxon>
        <taxon>Pseudonocardiaceae</taxon>
        <taxon>Labedaea</taxon>
    </lineage>
</organism>
<dbReference type="PROSITE" id="PS51006">
    <property type="entry name" value="PABS_2"/>
    <property type="match status" value="1"/>
</dbReference>
<proteinExistence type="inferred from homology"/>
<dbReference type="UniPathway" id="UPA00248">
    <property type="reaction ID" value="UER00314"/>
</dbReference>
<dbReference type="PANTHER" id="PTHR43317:SF11">
    <property type="entry name" value="POLYAMINE AMINOPROPYLTRANSFERASE 2"/>
    <property type="match status" value="1"/>
</dbReference>
<feature type="active site" description="Proton acceptor" evidence="4 5">
    <location>
        <position position="159"/>
    </location>
</feature>
<comment type="pathway">
    <text evidence="4">Amine and polyamine biosynthesis; spermidine biosynthesis; spermidine from putrescine: step 1/1.</text>
</comment>
<comment type="caution">
    <text evidence="7">The sequence shown here is derived from an EMBL/GenBank/DDBJ whole genome shotgun (WGS) entry which is preliminary data.</text>
</comment>
<dbReference type="EC" id="2.5.1.16" evidence="4"/>
<evidence type="ECO:0000256" key="1">
    <source>
        <dbReference type="ARBA" id="ARBA00007867"/>
    </source>
</evidence>
<feature type="binding site" evidence="4">
    <location>
        <position position="30"/>
    </location>
    <ligand>
        <name>S-methyl-5'-thioadenosine</name>
        <dbReference type="ChEBI" id="CHEBI:17509"/>
    </ligand>
</feature>
<dbReference type="GO" id="GO:0004766">
    <property type="term" value="F:spermidine synthase activity"/>
    <property type="evidence" value="ECO:0007669"/>
    <property type="project" value="UniProtKB-UniRule"/>
</dbReference>
<dbReference type="SUPFAM" id="SSF53335">
    <property type="entry name" value="S-adenosyl-L-methionine-dependent methyltransferases"/>
    <property type="match status" value="1"/>
</dbReference>
<dbReference type="PANTHER" id="PTHR43317">
    <property type="entry name" value="THERMOSPERMINE SYNTHASE ACAULIS5"/>
    <property type="match status" value="1"/>
</dbReference>
<feature type="binding site" evidence="4">
    <location>
        <begin position="141"/>
        <end position="142"/>
    </location>
    <ligand>
        <name>S-methyl-5'-thioadenosine</name>
        <dbReference type="ChEBI" id="CHEBI:17509"/>
    </ligand>
</feature>
<dbReference type="InterPro" id="IPR001045">
    <property type="entry name" value="Spermi_synthase"/>
</dbReference>
<keyword evidence="8" id="KW-1185">Reference proteome</keyword>
<protein>
    <recommendedName>
        <fullName evidence="4">Polyamine aminopropyltransferase</fullName>
    </recommendedName>
    <alternativeName>
        <fullName evidence="4">Putrescine aminopropyltransferase</fullName>
        <shortName evidence="4">PAPT</shortName>
    </alternativeName>
    <alternativeName>
        <fullName evidence="4">Spermidine synthase</fullName>
        <shortName evidence="4">SPDS</shortName>
        <shortName evidence="4">SPDSY</shortName>
        <ecNumber evidence="4">2.5.1.16</ecNumber>
    </alternativeName>
</protein>
<dbReference type="Proteomes" id="UP000295444">
    <property type="component" value="Unassembled WGS sequence"/>
</dbReference>
<feature type="binding site" evidence="4">
    <location>
        <position position="60"/>
    </location>
    <ligand>
        <name>spermidine</name>
        <dbReference type="ChEBI" id="CHEBI:57834"/>
    </ligand>
</feature>
<dbReference type="Gene3D" id="3.40.50.150">
    <property type="entry name" value="Vaccinia Virus protein VP39"/>
    <property type="match status" value="1"/>
</dbReference>
<dbReference type="AlphaFoldDB" id="A0A4R6SDF2"/>
<gene>
    <name evidence="4" type="primary">speE</name>
    <name evidence="7" type="ORF">EV186_10365</name>
</gene>
<comment type="subunit">
    <text evidence="4">Homodimer or homotetramer.</text>
</comment>
<comment type="catalytic activity">
    <reaction evidence="4">
        <text>S-adenosyl 3-(methylsulfanyl)propylamine + putrescine = S-methyl-5'-thioadenosine + spermidine + H(+)</text>
        <dbReference type="Rhea" id="RHEA:12721"/>
        <dbReference type="ChEBI" id="CHEBI:15378"/>
        <dbReference type="ChEBI" id="CHEBI:17509"/>
        <dbReference type="ChEBI" id="CHEBI:57443"/>
        <dbReference type="ChEBI" id="CHEBI:57834"/>
        <dbReference type="ChEBI" id="CHEBI:326268"/>
        <dbReference type="EC" id="2.5.1.16"/>
    </reaction>
</comment>
<dbReference type="EMBL" id="SNXZ01000003">
    <property type="protein sequence ID" value="TDP97105.1"/>
    <property type="molecule type" value="Genomic_DNA"/>
</dbReference>
<dbReference type="OrthoDB" id="9793120at2"/>
<sequence>MNVITEPLGDGMARQWRVDETLVDTHTGFQHLVIARTAQGVSLFCDDERQSTEFSQLLYHEALLVPALLLADQVRDVLVIGSSEGVVCQLAVAAGARRVDHVDIDQQAVELCAEHLPYGYSPAELKAAVAGDGPIRVHYGDGLAFVAEATGKYDIVLVDLPDERDDDPEAQHNRLYGKDFLAACRDLLTDGGVVVGQAGCPTLWRNTTLKRCWRRFTDAFATVGYFGSDEHEWAFLTGATRELDPLTTQLARLADLPYRPQWIDAATLRAASIPPLSVRIAP</sequence>
<accession>A0A4R6SDF2</accession>
<feature type="binding site" evidence="4">
    <location>
        <position position="103"/>
    </location>
    <ligand>
        <name>S-methyl-5'-thioadenosine</name>
        <dbReference type="ChEBI" id="CHEBI:17509"/>
    </ligand>
</feature>
<keyword evidence="4" id="KW-0745">Spermidine biosynthesis</keyword>
<dbReference type="CDD" id="cd02440">
    <property type="entry name" value="AdoMet_MTases"/>
    <property type="match status" value="1"/>
</dbReference>
<dbReference type="GO" id="GO:0008295">
    <property type="term" value="P:spermidine biosynthetic process"/>
    <property type="evidence" value="ECO:0007669"/>
    <property type="project" value="UniProtKB-UniRule"/>
</dbReference>
<dbReference type="RefSeq" id="WP_133850363.1">
    <property type="nucleotide sequence ID" value="NZ_SNXZ01000003.1"/>
</dbReference>
<feature type="binding site" evidence="4">
    <location>
        <position position="84"/>
    </location>
    <ligand>
        <name>spermidine</name>
        <dbReference type="ChEBI" id="CHEBI:57834"/>
    </ligand>
</feature>
<dbReference type="Pfam" id="PF01564">
    <property type="entry name" value="Spermine_synth"/>
    <property type="match status" value="1"/>
</dbReference>
<keyword evidence="2 4" id="KW-0808">Transferase</keyword>
<name>A0A4R6SDF2_LABRH</name>
<dbReference type="HAMAP" id="MF_00198">
    <property type="entry name" value="Spermidine_synth"/>
    <property type="match status" value="1"/>
</dbReference>
<dbReference type="InterPro" id="IPR029063">
    <property type="entry name" value="SAM-dependent_MTases_sf"/>
</dbReference>
<evidence type="ECO:0000256" key="3">
    <source>
        <dbReference type="ARBA" id="ARBA00023115"/>
    </source>
</evidence>
<keyword evidence="3 4" id="KW-0620">Polyamine biosynthesis</keyword>
<evidence type="ECO:0000259" key="6">
    <source>
        <dbReference type="PROSITE" id="PS51006"/>
    </source>
</evidence>
<feature type="domain" description="PABS" evidence="6">
    <location>
        <begin position="1"/>
        <end position="253"/>
    </location>
</feature>
<comment type="caution">
    <text evidence="4">Lacks conserved residue(s) required for the propagation of feature annotation.</text>
</comment>